<dbReference type="InterPro" id="IPR013498">
    <property type="entry name" value="Topo_IA_Znf"/>
</dbReference>
<dbReference type="InterPro" id="IPR027417">
    <property type="entry name" value="P-loop_NTPase"/>
</dbReference>
<evidence type="ECO:0000256" key="8">
    <source>
        <dbReference type="ARBA" id="ARBA00048988"/>
    </source>
</evidence>
<evidence type="ECO:0000256" key="4">
    <source>
        <dbReference type="ARBA" id="ARBA00022840"/>
    </source>
</evidence>
<gene>
    <name evidence="11" type="ORF">SAMN02745674_02451</name>
</gene>
<dbReference type="Pfam" id="PF01396">
    <property type="entry name" value="Zn_ribbon_Top1"/>
    <property type="match status" value="2"/>
</dbReference>
<keyword evidence="5" id="KW-0413">Isomerase</keyword>
<dbReference type="Pfam" id="PF00580">
    <property type="entry name" value="UvrD-helicase"/>
    <property type="match status" value="1"/>
</dbReference>
<name>A0A1T4RYQ5_9GAMM</name>
<protein>
    <recommendedName>
        <fullName evidence="7">DNA 3'-5' helicase</fullName>
        <ecNumber evidence="7">5.6.2.4</ecNumber>
    </recommendedName>
</protein>
<evidence type="ECO:0000256" key="9">
    <source>
        <dbReference type="PROSITE-ProRule" id="PRU00560"/>
    </source>
</evidence>
<keyword evidence="4 9" id="KW-0067">ATP-binding</keyword>
<dbReference type="CDD" id="cd18807">
    <property type="entry name" value="SF1_C_UvrD"/>
    <property type="match status" value="1"/>
</dbReference>
<keyword evidence="2 9" id="KW-0378">Hydrolase</keyword>
<keyword evidence="3 9" id="KW-0347">Helicase</keyword>
<dbReference type="GO" id="GO:0005829">
    <property type="term" value="C:cytosol"/>
    <property type="evidence" value="ECO:0007669"/>
    <property type="project" value="TreeGrafter"/>
</dbReference>
<evidence type="ECO:0000256" key="7">
    <source>
        <dbReference type="ARBA" id="ARBA00034808"/>
    </source>
</evidence>
<dbReference type="GO" id="GO:0016887">
    <property type="term" value="F:ATP hydrolysis activity"/>
    <property type="evidence" value="ECO:0007669"/>
    <property type="project" value="RHEA"/>
</dbReference>
<reference evidence="11 12" key="1">
    <citation type="submission" date="2017-02" db="EMBL/GenBank/DDBJ databases">
        <authorList>
            <person name="Peterson S.W."/>
        </authorList>
    </citation>
    <scope>NUCLEOTIDE SEQUENCE [LARGE SCALE GENOMIC DNA]</scope>
    <source>
        <strain evidence="11 12">DSM 21749</strain>
    </source>
</reference>
<dbReference type="STRING" id="1122188.SAMN02745674_02451"/>
<dbReference type="RefSeq" id="WP_159447395.1">
    <property type="nucleotide sequence ID" value="NZ_FUXP01000012.1"/>
</dbReference>
<dbReference type="GO" id="GO:0003916">
    <property type="term" value="F:DNA topoisomerase activity"/>
    <property type="evidence" value="ECO:0007669"/>
    <property type="project" value="InterPro"/>
</dbReference>
<dbReference type="InterPro" id="IPR014017">
    <property type="entry name" value="DNA_helicase_UvrD-like_C"/>
</dbReference>
<dbReference type="GO" id="GO:0000725">
    <property type="term" value="P:recombinational repair"/>
    <property type="evidence" value="ECO:0007669"/>
    <property type="project" value="TreeGrafter"/>
</dbReference>
<keyword evidence="1 9" id="KW-0547">Nucleotide-binding</keyword>
<dbReference type="PANTHER" id="PTHR11070:SF63">
    <property type="entry name" value="DNA HELICASE IV"/>
    <property type="match status" value="1"/>
</dbReference>
<dbReference type="GO" id="GO:0043138">
    <property type="term" value="F:3'-5' DNA helicase activity"/>
    <property type="evidence" value="ECO:0007669"/>
    <property type="project" value="UniProtKB-EC"/>
</dbReference>
<sequence length="1042" mass="117414">MDWEPTALGRLLTRAVPWRFELHGCYFSLTRPGSDTIAGHLSEIARAALAPGVFWSTCRFLLADGREAMVGGISNAQAARMQEAIDRATGESLAAALTSEFLERFSRWFDARIDEALPNSGEWAEPEQVDAVLAAAESVPSVGADLDLHRVLSHRLFSLPPDVDEATLAKLRSPRDVLLALQEAHDLALFSAKFREWREEASNEATSSGTRWWSHSATLRALARCPAPQHPARGWLLVPAMGACSSPVEVLEAQRETFNGVHLERERRELEKFFATVEKSPLTAEQIDAVVCFDDHELVVAAAGSGKTSTMVAKAGYALERDLCRPEQILLLAFNSDAAKELDERINSRLADTPGVDGITAKTFHSFGKEVIRVATGQKPMLAPWLEREGQDIHQMVDIVETLCTADPAFASDWQTFRVVLAQDIGRWDLPDDPEDWDSTSGERGFRTAQGEIVRSKEERTIADWLFYHDISYRYEEPYSQPTADLDHRQYVPDFYFPEIDLYYEHFALDANGRAPAHFEPGYERSAQWKRDLHARMGTHLIETTSHELRSGIAFDKLRAALIERGLAPVLNPHRAPERNPQVEGRELARSFRTFQQHVKSNGLSYGDLERRIEQQTKYGFEARLRIYLAIYRKLSDEWERRLRAGGYIDFDDMLTQAADLLDAGRYDSPYLVVLADEFQDSSNARARLLRGLMHSAKGPAHLCVVGDDWQAINRFAGADISIMSQFERWFARPERRMLTTTFRCPQDLCDASSDFVSANPAQINKRVSTTNPRTAPSLYVFAAASKDQLSQVVYQKLAALVRKLGEPGEWTADRRPFVMLLSRYGKFGRPDELDAWVAEFSSSIDLSFSTVHKSKGLEADYVLLLNMVEATLGFPCKIEDDPVLELAMPEADPFLFAEERRLFYVALTRARQETWLFTTRATPSQFVIELHKQGCLSTLEGEDAWEVPTPCPGCGRGLLALRFGPYKPFQGCSRYPQCEYTEPPRKDQVALATCPSCRSGHIVRRNGKNGPFLGCSGYRKHDCRWTSDIRAHALQMNRRGD</sequence>
<dbReference type="EC" id="5.6.2.4" evidence="7"/>
<dbReference type="PROSITE" id="PS51198">
    <property type="entry name" value="UVRD_HELICASE_ATP_BIND"/>
    <property type="match status" value="1"/>
</dbReference>
<dbReference type="InterPro" id="IPR014016">
    <property type="entry name" value="UvrD-like_ATP-bd"/>
</dbReference>
<evidence type="ECO:0000256" key="1">
    <source>
        <dbReference type="ARBA" id="ARBA00022741"/>
    </source>
</evidence>
<dbReference type="GO" id="GO:0005694">
    <property type="term" value="C:chromosome"/>
    <property type="evidence" value="ECO:0007669"/>
    <property type="project" value="InterPro"/>
</dbReference>
<dbReference type="AlphaFoldDB" id="A0A1T4RYQ5"/>
<evidence type="ECO:0000256" key="6">
    <source>
        <dbReference type="ARBA" id="ARBA00034617"/>
    </source>
</evidence>
<evidence type="ECO:0000313" key="11">
    <source>
        <dbReference type="EMBL" id="SKA21140.1"/>
    </source>
</evidence>
<evidence type="ECO:0000256" key="2">
    <source>
        <dbReference type="ARBA" id="ARBA00022801"/>
    </source>
</evidence>
<dbReference type="GO" id="GO:0006265">
    <property type="term" value="P:DNA topological change"/>
    <property type="evidence" value="ECO:0007669"/>
    <property type="project" value="InterPro"/>
</dbReference>
<dbReference type="EMBL" id="FUXP01000012">
    <property type="protein sequence ID" value="SKA21140.1"/>
    <property type="molecule type" value="Genomic_DNA"/>
</dbReference>
<proteinExistence type="predicted"/>
<evidence type="ECO:0000259" key="10">
    <source>
        <dbReference type="PROSITE" id="PS51198"/>
    </source>
</evidence>
<dbReference type="Gene3D" id="3.40.50.300">
    <property type="entry name" value="P-loop containing nucleotide triphosphate hydrolases"/>
    <property type="match status" value="3"/>
</dbReference>
<keyword evidence="12" id="KW-1185">Reference proteome</keyword>
<evidence type="ECO:0000256" key="5">
    <source>
        <dbReference type="ARBA" id="ARBA00023235"/>
    </source>
</evidence>
<dbReference type="PANTHER" id="PTHR11070">
    <property type="entry name" value="UVRD / RECB / PCRA DNA HELICASE FAMILY MEMBER"/>
    <property type="match status" value="1"/>
</dbReference>
<feature type="domain" description="UvrD-like helicase ATP-binding" evidence="10">
    <location>
        <begin position="280"/>
        <end position="746"/>
    </location>
</feature>
<dbReference type="OrthoDB" id="5298826at2"/>
<comment type="catalytic activity">
    <reaction evidence="6">
        <text>Couples ATP hydrolysis with the unwinding of duplex DNA by translocating in the 3'-5' direction.</text>
        <dbReference type="EC" id="5.6.2.4"/>
    </reaction>
</comment>
<dbReference type="GO" id="GO:0003677">
    <property type="term" value="F:DNA binding"/>
    <property type="evidence" value="ECO:0007669"/>
    <property type="project" value="InterPro"/>
</dbReference>
<evidence type="ECO:0000313" key="12">
    <source>
        <dbReference type="Proteomes" id="UP000190061"/>
    </source>
</evidence>
<dbReference type="Proteomes" id="UP000190061">
    <property type="component" value="Unassembled WGS sequence"/>
</dbReference>
<accession>A0A1T4RYQ5</accession>
<dbReference type="SUPFAM" id="SSF57783">
    <property type="entry name" value="Zinc beta-ribbon"/>
    <property type="match status" value="1"/>
</dbReference>
<dbReference type="Gene3D" id="3.40.91.30">
    <property type="match status" value="1"/>
</dbReference>
<dbReference type="SUPFAM" id="SSF52540">
    <property type="entry name" value="P-loop containing nucleoside triphosphate hydrolases"/>
    <property type="match status" value="1"/>
</dbReference>
<feature type="binding site" evidence="9">
    <location>
        <begin position="301"/>
        <end position="308"/>
    </location>
    <ligand>
        <name>ATP</name>
        <dbReference type="ChEBI" id="CHEBI:30616"/>
    </ligand>
</feature>
<comment type="catalytic activity">
    <reaction evidence="8">
        <text>ATP + H2O = ADP + phosphate + H(+)</text>
        <dbReference type="Rhea" id="RHEA:13065"/>
        <dbReference type="ChEBI" id="CHEBI:15377"/>
        <dbReference type="ChEBI" id="CHEBI:15378"/>
        <dbReference type="ChEBI" id="CHEBI:30616"/>
        <dbReference type="ChEBI" id="CHEBI:43474"/>
        <dbReference type="ChEBI" id="CHEBI:456216"/>
        <dbReference type="EC" id="5.6.2.4"/>
    </reaction>
</comment>
<evidence type="ECO:0000256" key="3">
    <source>
        <dbReference type="ARBA" id="ARBA00022806"/>
    </source>
</evidence>
<dbReference type="GO" id="GO:0005524">
    <property type="term" value="F:ATP binding"/>
    <property type="evidence" value="ECO:0007669"/>
    <property type="project" value="UniProtKB-UniRule"/>
</dbReference>
<dbReference type="Gene3D" id="3.30.65.10">
    <property type="entry name" value="Bacterial Topoisomerase I, domain 1"/>
    <property type="match status" value="2"/>
</dbReference>
<dbReference type="Pfam" id="PF13361">
    <property type="entry name" value="UvrD_C"/>
    <property type="match status" value="1"/>
</dbReference>
<dbReference type="InterPro" id="IPR000212">
    <property type="entry name" value="DNA_helicase_UvrD/REP"/>
</dbReference>
<organism evidence="11 12">
    <name type="scientific">Lysobacter spongiicola DSM 21749</name>
    <dbReference type="NCBI Taxonomy" id="1122188"/>
    <lineage>
        <taxon>Bacteria</taxon>
        <taxon>Pseudomonadati</taxon>
        <taxon>Pseudomonadota</taxon>
        <taxon>Gammaproteobacteria</taxon>
        <taxon>Lysobacterales</taxon>
        <taxon>Lysobacteraceae</taxon>
        <taxon>Novilysobacter</taxon>
    </lineage>
</organism>